<dbReference type="InterPro" id="IPR044674">
    <property type="entry name" value="EDEM1/2/3"/>
</dbReference>
<dbReference type="AlphaFoldDB" id="A0A453PKY5"/>
<dbReference type="Proteomes" id="UP000015105">
    <property type="component" value="Chromosome 6D"/>
</dbReference>
<reference evidence="7" key="3">
    <citation type="journal article" date="2017" name="Nature">
        <title>Genome sequence of the progenitor of the wheat D genome Aegilops tauschii.</title>
        <authorList>
            <person name="Luo M.C."/>
            <person name="Gu Y.Q."/>
            <person name="Puiu D."/>
            <person name="Wang H."/>
            <person name="Twardziok S.O."/>
            <person name="Deal K.R."/>
            <person name="Huo N."/>
            <person name="Zhu T."/>
            <person name="Wang L."/>
            <person name="Wang Y."/>
            <person name="McGuire P.E."/>
            <person name="Liu S."/>
            <person name="Long H."/>
            <person name="Ramasamy R.K."/>
            <person name="Rodriguez J.C."/>
            <person name="Van S.L."/>
            <person name="Yuan L."/>
            <person name="Wang Z."/>
            <person name="Xia Z."/>
            <person name="Xiao L."/>
            <person name="Anderson O.D."/>
            <person name="Ouyang S."/>
            <person name="Liang Y."/>
            <person name="Zimin A.V."/>
            <person name="Pertea G."/>
            <person name="Qi P."/>
            <person name="Bennetzen J.L."/>
            <person name="Dai X."/>
            <person name="Dawson M.W."/>
            <person name="Muller H.G."/>
            <person name="Kugler K."/>
            <person name="Rivarola-Duarte L."/>
            <person name="Spannagl M."/>
            <person name="Mayer K.F.X."/>
            <person name="Lu F.H."/>
            <person name="Bevan M.W."/>
            <person name="Leroy P."/>
            <person name="Li P."/>
            <person name="You F.M."/>
            <person name="Sun Q."/>
            <person name="Liu Z."/>
            <person name="Lyons E."/>
            <person name="Wicker T."/>
            <person name="Salzberg S.L."/>
            <person name="Devos K.M."/>
            <person name="Dvorak J."/>
        </authorList>
    </citation>
    <scope>NUCLEOTIDE SEQUENCE [LARGE SCALE GENOMIC DNA]</scope>
    <source>
        <strain evidence="7">cv. AL8/78</strain>
    </source>
</reference>
<keyword evidence="5" id="KW-0106">Calcium</keyword>
<evidence type="ECO:0000256" key="4">
    <source>
        <dbReference type="ARBA" id="ARBA00023180"/>
    </source>
</evidence>
<dbReference type="GO" id="GO:0005509">
    <property type="term" value="F:calcium ion binding"/>
    <property type="evidence" value="ECO:0007669"/>
    <property type="project" value="InterPro"/>
</dbReference>
<dbReference type="EnsemblPlants" id="AET6Gv20767500.5">
    <property type="protein sequence ID" value="AET6Gv20767500.5"/>
    <property type="gene ID" value="AET6Gv20767500"/>
</dbReference>
<dbReference type="InterPro" id="IPR036026">
    <property type="entry name" value="Seven-hairpin_glycosidases"/>
</dbReference>
<dbReference type="Pfam" id="PF01532">
    <property type="entry name" value="Glyco_hydro_47"/>
    <property type="match status" value="1"/>
</dbReference>
<accession>A0A453PKY5</accession>
<reference evidence="8" key="2">
    <citation type="journal article" date="2017" name="Nat. Plants">
        <title>The Aegilops tauschii genome reveals multiple impacts of transposons.</title>
        <authorList>
            <person name="Zhao G."/>
            <person name="Zou C."/>
            <person name="Li K."/>
            <person name="Wang K."/>
            <person name="Li T."/>
            <person name="Gao L."/>
            <person name="Zhang X."/>
            <person name="Wang H."/>
            <person name="Yang Z."/>
            <person name="Liu X."/>
            <person name="Jiang W."/>
            <person name="Mao L."/>
            <person name="Kong X."/>
            <person name="Jiao Y."/>
            <person name="Jia J."/>
        </authorList>
    </citation>
    <scope>NUCLEOTIDE SEQUENCE [LARGE SCALE GENOMIC DNA]</scope>
    <source>
        <strain evidence="8">cv. AL8/78</strain>
    </source>
</reference>
<reference evidence="7" key="4">
    <citation type="submission" date="2019-03" db="UniProtKB">
        <authorList>
            <consortium name="EnsemblPlants"/>
        </authorList>
    </citation>
    <scope>IDENTIFICATION</scope>
</reference>
<dbReference type="GO" id="GO:1904380">
    <property type="term" value="P:endoplasmic reticulum mannose trimming"/>
    <property type="evidence" value="ECO:0007669"/>
    <property type="project" value="InterPro"/>
</dbReference>
<comment type="similarity">
    <text evidence="2 6">Belongs to the glycosyl hydrolase 47 family.</text>
</comment>
<comment type="subcellular location">
    <subcellularLocation>
        <location evidence="1">Endoplasmic reticulum</location>
    </subcellularLocation>
</comment>
<sequence length="181" mass="20930">LDYGILHPTEKYYPLRPEFAESTFYLYQATKDPWYLEVGESIIGSLNYYTKVEGGFASIRDVSTMNLEDHQHSFFLSETCKYLFLLYDDSFLRNKNYIFTTEGHPLPVMSTWHEKTPRLDVPTNWTVVKRTATNRFVRAHCHPKSVQRQFSGRTLAPHGRVRATYQMCSLATDAGPTMTVG</sequence>
<comment type="cofactor">
    <cofactor evidence="5">
        <name>Ca(2+)</name>
        <dbReference type="ChEBI" id="CHEBI:29108"/>
    </cofactor>
</comment>
<reference evidence="7" key="5">
    <citation type="journal article" date="2021" name="G3 (Bethesda)">
        <title>Aegilops tauschii genome assembly Aet v5.0 features greater sequence contiguity and improved annotation.</title>
        <authorList>
            <person name="Wang L."/>
            <person name="Zhu T."/>
            <person name="Rodriguez J.C."/>
            <person name="Deal K.R."/>
            <person name="Dubcovsky J."/>
            <person name="McGuire P.E."/>
            <person name="Lux T."/>
            <person name="Spannagl M."/>
            <person name="Mayer K.F.X."/>
            <person name="Baldrich P."/>
            <person name="Meyers B.C."/>
            <person name="Huo N."/>
            <person name="Gu Y.Q."/>
            <person name="Zhou H."/>
            <person name="Devos K.M."/>
            <person name="Bennetzen J.L."/>
            <person name="Unver T."/>
            <person name="Budak H."/>
            <person name="Gulick P.J."/>
            <person name="Galiba G."/>
            <person name="Kalapos B."/>
            <person name="Nelson D.R."/>
            <person name="Li P."/>
            <person name="You F.M."/>
            <person name="Luo M.C."/>
            <person name="Dvorak J."/>
        </authorList>
    </citation>
    <scope>NUCLEOTIDE SEQUENCE [LARGE SCALE GENOMIC DNA]</scope>
    <source>
        <strain evidence="7">cv. AL8/78</strain>
    </source>
</reference>
<keyword evidence="6" id="KW-0326">Glycosidase</keyword>
<dbReference type="PANTHER" id="PTHR45679:SF5">
    <property type="entry name" value="ER DEGRADATION-ENHANCING ALPHA-MANNOSIDASE-LIKE PROTEIN 1"/>
    <property type="match status" value="1"/>
</dbReference>
<protein>
    <recommendedName>
        <fullName evidence="6">alpha-1,2-Mannosidase</fullName>
        <ecNumber evidence="6">3.2.1.-</ecNumber>
    </recommendedName>
</protein>
<dbReference type="Gene3D" id="1.50.10.10">
    <property type="match status" value="1"/>
</dbReference>
<dbReference type="PANTHER" id="PTHR45679">
    <property type="entry name" value="ER DEGRADATION-ENHANCING ALPHA-MANNOSIDASE-LIKE PROTEIN 2"/>
    <property type="match status" value="1"/>
</dbReference>
<evidence type="ECO:0000256" key="6">
    <source>
        <dbReference type="RuleBase" id="RU361193"/>
    </source>
</evidence>
<evidence type="ECO:0000256" key="3">
    <source>
        <dbReference type="ARBA" id="ARBA00022824"/>
    </source>
</evidence>
<dbReference type="PRINTS" id="PR00747">
    <property type="entry name" value="GLYHDRLASE47"/>
</dbReference>
<evidence type="ECO:0000256" key="1">
    <source>
        <dbReference type="ARBA" id="ARBA00004240"/>
    </source>
</evidence>
<keyword evidence="4" id="KW-0325">Glycoprotein</keyword>
<dbReference type="GO" id="GO:0004571">
    <property type="term" value="F:mannosyl-oligosaccharide 1,2-alpha-mannosidase activity"/>
    <property type="evidence" value="ECO:0007669"/>
    <property type="project" value="InterPro"/>
</dbReference>
<keyword evidence="3" id="KW-0256">Endoplasmic reticulum</keyword>
<evidence type="ECO:0000313" key="7">
    <source>
        <dbReference type="EnsemblPlants" id="AET6Gv20767500.5"/>
    </source>
</evidence>
<keyword evidence="6" id="KW-0378">Hydrolase</keyword>
<feature type="binding site" evidence="5">
    <location>
        <position position="101"/>
    </location>
    <ligand>
        <name>Ca(2+)</name>
        <dbReference type="ChEBI" id="CHEBI:29108"/>
    </ligand>
</feature>
<evidence type="ECO:0000256" key="5">
    <source>
        <dbReference type="PIRSR" id="PIRSR601382-2"/>
    </source>
</evidence>
<keyword evidence="5" id="KW-0479">Metal-binding</keyword>
<dbReference type="EC" id="3.2.1.-" evidence="6"/>
<dbReference type="GO" id="GO:0016020">
    <property type="term" value="C:membrane"/>
    <property type="evidence" value="ECO:0007669"/>
    <property type="project" value="InterPro"/>
</dbReference>
<dbReference type="SUPFAM" id="SSF48225">
    <property type="entry name" value="Seven-hairpin glycosidases"/>
    <property type="match status" value="1"/>
</dbReference>
<evidence type="ECO:0000256" key="2">
    <source>
        <dbReference type="ARBA" id="ARBA00007658"/>
    </source>
</evidence>
<dbReference type="Gramene" id="AET6Gv20767500.5">
    <property type="protein sequence ID" value="AET6Gv20767500.5"/>
    <property type="gene ID" value="AET6Gv20767500"/>
</dbReference>
<organism evidence="7 8">
    <name type="scientific">Aegilops tauschii subsp. strangulata</name>
    <name type="common">Goatgrass</name>
    <dbReference type="NCBI Taxonomy" id="200361"/>
    <lineage>
        <taxon>Eukaryota</taxon>
        <taxon>Viridiplantae</taxon>
        <taxon>Streptophyta</taxon>
        <taxon>Embryophyta</taxon>
        <taxon>Tracheophyta</taxon>
        <taxon>Spermatophyta</taxon>
        <taxon>Magnoliopsida</taxon>
        <taxon>Liliopsida</taxon>
        <taxon>Poales</taxon>
        <taxon>Poaceae</taxon>
        <taxon>BOP clade</taxon>
        <taxon>Pooideae</taxon>
        <taxon>Triticodae</taxon>
        <taxon>Triticeae</taxon>
        <taxon>Triticinae</taxon>
        <taxon>Aegilops</taxon>
    </lineage>
</organism>
<name>A0A453PKY5_AEGTS</name>
<dbReference type="GO" id="GO:0005975">
    <property type="term" value="P:carbohydrate metabolic process"/>
    <property type="evidence" value="ECO:0007669"/>
    <property type="project" value="InterPro"/>
</dbReference>
<dbReference type="GO" id="GO:0044322">
    <property type="term" value="C:endoplasmic reticulum quality control compartment"/>
    <property type="evidence" value="ECO:0007669"/>
    <property type="project" value="GOC"/>
</dbReference>
<proteinExistence type="inferred from homology"/>
<dbReference type="InterPro" id="IPR012341">
    <property type="entry name" value="6hp_glycosidase-like_sf"/>
</dbReference>
<evidence type="ECO:0000313" key="8">
    <source>
        <dbReference type="Proteomes" id="UP000015105"/>
    </source>
</evidence>
<reference evidence="8" key="1">
    <citation type="journal article" date="2014" name="Science">
        <title>Ancient hybridizations among the ancestral genomes of bread wheat.</title>
        <authorList>
            <consortium name="International Wheat Genome Sequencing Consortium,"/>
            <person name="Marcussen T."/>
            <person name="Sandve S.R."/>
            <person name="Heier L."/>
            <person name="Spannagl M."/>
            <person name="Pfeifer M."/>
            <person name="Jakobsen K.S."/>
            <person name="Wulff B.B."/>
            <person name="Steuernagel B."/>
            <person name="Mayer K.F."/>
            <person name="Olsen O.A."/>
        </authorList>
    </citation>
    <scope>NUCLEOTIDE SEQUENCE [LARGE SCALE GENOMIC DNA]</scope>
    <source>
        <strain evidence="8">cv. AL8/78</strain>
    </source>
</reference>
<dbReference type="InterPro" id="IPR001382">
    <property type="entry name" value="Glyco_hydro_47"/>
</dbReference>
<keyword evidence="8" id="KW-1185">Reference proteome</keyword>